<dbReference type="EMBL" id="JADVKH010000037">
    <property type="protein sequence ID" value="MBJ9688846.1"/>
    <property type="molecule type" value="Genomic_DNA"/>
</dbReference>
<feature type="transmembrane region" description="Helical" evidence="7">
    <location>
        <begin position="339"/>
        <end position="359"/>
    </location>
</feature>
<evidence type="ECO:0000313" key="9">
    <source>
        <dbReference type="EMBL" id="MBJ9688846.1"/>
    </source>
</evidence>
<evidence type="ECO:0000259" key="8">
    <source>
        <dbReference type="Pfam" id="PF00482"/>
    </source>
</evidence>
<dbReference type="RefSeq" id="WP_200091693.1">
    <property type="nucleotide sequence ID" value="NZ_JADVKH010000037.1"/>
</dbReference>
<evidence type="ECO:0000256" key="1">
    <source>
        <dbReference type="ARBA" id="ARBA00004651"/>
    </source>
</evidence>
<organism evidence="9 10">
    <name type="scientific">Burkholderia vietnamiensis</name>
    <dbReference type="NCBI Taxonomy" id="60552"/>
    <lineage>
        <taxon>Bacteria</taxon>
        <taxon>Pseudomonadati</taxon>
        <taxon>Pseudomonadota</taxon>
        <taxon>Betaproteobacteria</taxon>
        <taxon>Burkholderiales</taxon>
        <taxon>Burkholderiaceae</taxon>
        <taxon>Burkholderia</taxon>
        <taxon>Burkholderia cepacia complex</taxon>
    </lineage>
</organism>
<comment type="subcellular location">
    <subcellularLocation>
        <location evidence="1">Cell membrane</location>
        <topology evidence="1">Multi-pass membrane protein</topology>
    </subcellularLocation>
</comment>
<comment type="caution">
    <text evidence="9">The sequence shown here is derived from an EMBL/GenBank/DDBJ whole genome shotgun (WGS) entry which is preliminary data.</text>
</comment>
<keyword evidence="10" id="KW-1185">Reference proteome</keyword>
<dbReference type="Pfam" id="PF00482">
    <property type="entry name" value="T2SSF"/>
    <property type="match status" value="1"/>
</dbReference>
<protein>
    <submittedName>
        <fullName evidence="9">Type II secretion system F family protein</fullName>
    </submittedName>
</protein>
<evidence type="ECO:0000313" key="10">
    <source>
        <dbReference type="Proteomes" id="UP000808215"/>
    </source>
</evidence>
<evidence type="ECO:0000256" key="6">
    <source>
        <dbReference type="ARBA" id="ARBA00023136"/>
    </source>
</evidence>
<proteinExistence type="inferred from homology"/>
<dbReference type="InterPro" id="IPR042094">
    <property type="entry name" value="T2SS_GspF_sf"/>
</dbReference>
<evidence type="ECO:0000256" key="5">
    <source>
        <dbReference type="ARBA" id="ARBA00022989"/>
    </source>
</evidence>
<dbReference type="InterPro" id="IPR018076">
    <property type="entry name" value="T2SS_GspF_dom"/>
</dbReference>
<evidence type="ECO:0000256" key="2">
    <source>
        <dbReference type="ARBA" id="ARBA00005745"/>
    </source>
</evidence>
<dbReference type="PANTHER" id="PTHR30012">
    <property type="entry name" value="GENERAL SECRETION PATHWAY PROTEIN"/>
    <property type="match status" value="1"/>
</dbReference>
<keyword evidence="3" id="KW-1003">Cell membrane</keyword>
<evidence type="ECO:0000256" key="3">
    <source>
        <dbReference type="ARBA" id="ARBA00022475"/>
    </source>
</evidence>
<gene>
    <name evidence="9" type="ORF">I5589_17375</name>
</gene>
<feature type="domain" description="Type II secretion system protein GspF" evidence="8">
    <location>
        <begin position="243"/>
        <end position="359"/>
    </location>
</feature>
<dbReference type="Proteomes" id="UP000808215">
    <property type="component" value="Unassembled WGS sequence"/>
</dbReference>
<evidence type="ECO:0000256" key="7">
    <source>
        <dbReference type="SAM" id="Phobius"/>
    </source>
</evidence>
<keyword evidence="4 7" id="KW-0812">Transmembrane</keyword>
<dbReference type="Gene3D" id="1.20.81.30">
    <property type="entry name" value="Type II secretion system (T2SS), domain F"/>
    <property type="match status" value="1"/>
</dbReference>
<name>A0ABS1AXI6_BURVI</name>
<comment type="similarity">
    <text evidence="2">Belongs to the GSP F family.</text>
</comment>
<dbReference type="InterPro" id="IPR003004">
    <property type="entry name" value="GspF/PilC"/>
</dbReference>
<dbReference type="PANTHER" id="PTHR30012:SF0">
    <property type="entry name" value="TYPE II SECRETION SYSTEM PROTEIN F-RELATED"/>
    <property type="match status" value="1"/>
</dbReference>
<evidence type="ECO:0000256" key="4">
    <source>
        <dbReference type="ARBA" id="ARBA00022692"/>
    </source>
</evidence>
<keyword evidence="6 7" id="KW-0472">Membrane</keyword>
<sequence length="376" mass="41009">MPTFKIPFLGRRSAFGDALSITGALPKSVDQAKASLPWRLRKLVYQNMIDLLPQGEDETAILGALRANLQKRKKIADAQAIHRVYLAVVSGKTLLVALGKLPPTEASMLAAGAASGAYPKAMQQILELRERVGRITGLIAQAVTEPAVYMAGLYGFCYVIGSQVTPTLTDAIPPENWSTSTRMLYVLGWIATSWFTPVAGAIALMLAIACVIALPRWTGAGRAFFDQHVFPFTLYRELIGAAWLDTFSRQIKSGIAEGSALEQQMKLAAPWLASRLRPLWQGIRRGEKLSVVMRATGHGFPSMDLIERIAMLQGKSNFANVIEVAAQQFGEKVERRIRWISVVLGTVFTLFVMAVGLMINASVNSLMSDVARAVGF</sequence>
<feature type="transmembrane region" description="Helical" evidence="7">
    <location>
        <begin position="183"/>
        <end position="214"/>
    </location>
</feature>
<keyword evidence="5 7" id="KW-1133">Transmembrane helix</keyword>
<reference evidence="9 10" key="1">
    <citation type="submission" date="2020-11" db="EMBL/GenBank/DDBJ databases">
        <title>Enhanced detection system for hospital associated transmission using whole genome sequencing surveillance.</title>
        <authorList>
            <person name="Harrison L.H."/>
            <person name="Van Tyne D."/>
            <person name="Marsh J.W."/>
            <person name="Griffith M.P."/>
            <person name="Snyder D.J."/>
            <person name="Cooper V.S."/>
            <person name="Mustapha M."/>
        </authorList>
    </citation>
    <scope>NUCLEOTIDE SEQUENCE [LARGE SCALE GENOMIC DNA]</scope>
    <source>
        <strain evidence="9 10">BC00020</strain>
    </source>
</reference>
<accession>A0ABS1AXI6</accession>